<dbReference type="Proteomes" id="UP000261340">
    <property type="component" value="Unplaced"/>
</dbReference>
<dbReference type="GeneTree" id="ENSGT00940000159788"/>
<keyword evidence="9" id="KW-1185">Reference proteome</keyword>
<dbReference type="UniPathway" id="UPA00762">
    <property type="reaction ID" value="UER00747"/>
</dbReference>
<dbReference type="PANTHER" id="PTHR40141:SF2">
    <property type="entry name" value="3',5'-CYCLIC-AMP PHOSPHODIESTERASE"/>
    <property type="match status" value="1"/>
</dbReference>
<dbReference type="GO" id="GO:0004115">
    <property type="term" value="F:3',5'-cyclic-AMP phosphodiesterase activity"/>
    <property type="evidence" value="ECO:0007669"/>
    <property type="project" value="UniProtKB-EC"/>
</dbReference>
<dbReference type="InterPro" id="IPR040844">
    <property type="entry name" value="PDE4_UCR"/>
</dbReference>
<evidence type="ECO:0000256" key="5">
    <source>
        <dbReference type="ARBA" id="ARBA00023149"/>
    </source>
</evidence>
<evidence type="ECO:0000256" key="1">
    <source>
        <dbReference type="ARBA" id="ARBA00004703"/>
    </source>
</evidence>
<dbReference type="PANTHER" id="PTHR40141">
    <property type="entry name" value="3',5'-CYCLIC-AMP PHOSPHODIESTERASE-RELATED"/>
    <property type="match status" value="1"/>
</dbReference>
<keyword evidence="5" id="KW-0114">cAMP</keyword>
<evidence type="ECO:0000259" key="7">
    <source>
        <dbReference type="Pfam" id="PF18100"/>
    </source>
</evidence>
<comment type="similarity">
    <text evidence="2">Belongs to the cyclic nucleotide phosphodiesterase family. PDE4 subfamily.</text>
</comment>
<proteinExistence type="inferred from homology"/>
<comment type="pathway">
    <text evidence="1">Purine metabolism; 3',5'-cyclic AMP degradation; AMP from 3',5'-cyclic AMP: step 1/1.</text>
</comment>
<organism evidence="8 9">
    <name type="scientific">Amphilophus citrinellus</name>
    <name type="common">Midas cichlid</name>
    <name type="synonym">Cichlasoma citrinellum</name>
    <dbReference type="NCBI Taxonomy" id="61819"/>
    <lineage>
        <taxon>Eukaryota</taxon>
        <taxon>Metazoa</taxon>
        <taxon>Chordata</taxon>
        <taxon>Craniata</taxon>
        <taxon>Vertebrata</taxon>
        <taxon>Euteleostomi</taxon>
        <taxon>Actinopterygii</taxon>
        <taxon>Neopterygii</taxon>
        <taxon>Teleostei</taxon>
        <taxon>Neoteleostei</taxon>
        <taxon>Acanthomorphata</taxon>
        <taxon>Ovalentaria</taxon>
        <taxon>Cichlomorphae</taxon>
        <taxon>Cichliformes</taxon>
        <taxon>Cichlidae</taxon>
        <taxon>New World cichlids</taxon>
        <taxon>Cichlasomatinae</taxon>
        <taxon>Heroini</taxon>
        <taxon>Amphilophus</taxon>
    </lineage>
</organism>
<dbReference type="OMA" id="QISIVNH"/>
<protein>
    <recommendedName>
        <fullName evidence="3">3',5'-cyclic-AMP phosphodiesterase</fullName>
        <ecNumber evidence="3">3.1.4.53</ecNumber>
    </recommendedName>
</protein>
<dbReference type="EC" id="3.1.4.53" evidence="3"/>
<dbReference type="GO" id="GO:0006198">
    <property type="term" value="P:cAMP catabolic process"/>
    <property type="evidence" value="ECO:0007669"/>
    <property type="project" value="UniProtKB-UniPathway"/>
</dbReference>
<evidence type="ECO:0000256" key="2">
    <source>
        <dbReference type="ARBA" id="ARBA00009517"/>
    </source>
</evidence>
<dbReference type="Ensembl" id="ENSACIT00000031298.1">
    <property type="protein sequence ID" value="ENSACIP00000030501.1"/>
    <property type="gene ID" value="ENSACIG00000023601.1"/>
</dbReference>
<evidence type="ECO:0000256" key="3">
    <source>
        <dbReference type="ARBA" id="ARBA00012276"/>
    </source>
</evidence>
<name>A0A3Q0T051_AMPCI</name>
<evidence type="ECO:0000313" key="9">
    <source>
        <dbReference type="Proteomes" id="UP000261340"/>
    </source>
</evidence>
<reference evidence="8" key="1">
    <citation type="submission" date="2025-08" db="UniProtKB">
        <authorList>
            <consortium name="Ensembl"/>
        </authorList>
    </citation>
    <scope>IDENTIFICATION</scope>
</reference>
<keyword evidence="4" id="KW-0378">Hydrolase</keyword>
<dbReference type="Pfam" id="PF18100">
    <property type="entry name" value="PDE4_UCR"/>
    <property type="match status" value="1"/>
</dbReference>
<dbReference type="STRING" id="61819.ENSACIP00000030501"/>
<evidence type="ECO:0000256" key="4">
    <source>
        <dbReference type="ARBA" id="ARBA00022801"/>
    </source>
</evidence>
<evidence type="ECO:0000313" key="8">
    <source>
        <dbReference type="Ensembl" id="ENSACIP00000030501.1"/>
    </source>
</evidence>
<accession>A0A3Q0T051</accession>
<reference evidence="8" key="2">
    <citation type="submission" date="2025-09" db="UniProtKB">
        <authorList>
            <consortium name="Ensembl"/>
        </authorList>
    </citation>
    <scope>IDENTIFICATION</scope>
</reference>
<evidence type="ECO:0000256" key="6">
    <source>
        <dbReference type="ARBA" id="ARBA00033681"/>
    </source>
</evidence>
<feature type="domain" description="Phosphodiesterase 4 upstream conserved regions (UCR)" evidence="7">
    <location>
        <begin position="94"/>
        <end position="126"/>
    </location>
</feature>
<dbReference type="AlphaFoldDB" id="A0A3Q0T051"/>
<sequence length="134" mass="14577">IDSLSRSPSSGHSRNCSFWYFALALFFTENGVSPGHTPLGSQSPSLTLHTTFPQGQRRESFLYRSDSDYDMSPKTVSRNSSLASEGHTAEDFIVTPFAQVLASLRSVRSNFTILANVSTPTVKSVSPKCPVVST</sequence>
<comment type="catalytic activity">
    <reaction evidence="6">
        <text>3',5'-cyclic AMP + H2O = AMP + H(+)</text>
        <dbReference type="Rhea" id="RHEA:25277"/>
        <dbReference type="ChEBI" id="CHEBI:15377"/>
        <dbReference type="ChEBI" id="CHEBI:15378"/>
        <dbReference type="ChEBI" id="CHEBI:58165"/>
        <dbReference type="ChEBI" id="CHEBI:456215"/>
        <dbReference type="EC" id="3.1.4.53"/>
    </reaction>
    <physiologicalReaction direction="left-to-right" evidence="6">
        <dbReference type="Rhea" id="RHEA:25278"/>
    </physiologicalReaction>
</comment>